<reference evidence="1" key="1">
    <citation type="submission" date="2014-11" db="EMBL/GenBank/DDBJ databases">
        <authorList>
            <person name="Amaro Gonzalez C."/>
        </authorList>
    </citation>
    <scope>NUCLEOTIDE SEQUENCE</scope>
</reference>
<proteinExistence type="predicted"/>
<dbReference type="AlphaFoldDB" id="A0A0E9PC31"/>
<protein>
    <submittedName>
        <fullName evidence="1">Uncharacterized protein</fullName>
    </submittedName>
</protein>
<dbReference type="EMBL" id="GBXM01106483">
    <property type="protein sequence ID" value="JAH02094.1"/>
    <property type="molecule type" value="Transcribed_RNA"/>
</dbReference>
<accession>A0A0E9PC31</accession>
<organism evidence="1">
    <name type="scientific">Anguilla anguilla</name>
    <name type="common">European freshwater eel</name>
    <name type="synonym">Muraena anguilla</name>
    <dbReference type="NCBI Taxonomy" id="7936"/>
    <lineage>
        <taxon>Eukaryota</taxon>
        <taxon>Metazoa</taxon>
        <taxon>Chordata</taxon>
        <taxon>Craniata</taxon>
        <taxon>Vertebrata</taxon>
        <taxon>Euteleostomi</taxon>
        <taxon>Actinopterygii</taxon>
        <taxon>Neopterygii</taxon>
        <taxon>Teleostei</taxon>
        <taxon>Anguilliformes</taxon>
        <taxon>Anguillidae</taxon>
        <taxon>Anguilla</taxon>
    </lineage>
</organism>
<evidence type="ECO:0000313" key="1">
    <source>
        <dbReference type="EMBL" id="JAH02094.1"/>
    </source>
</evidence>
<sequence length="27" mass="3053">MFLFVHREGVSTFYGVPVSPESLRLPS</sequence>
<name>A0A0E9PC31_ANGAN</name>
<reference evidence="1" key="2">
    <citation type="journal article" date="2015" name="Fish Shellfish Immunol.">
        <title>Early steps in the European eel (Anguilla anguilla)-Vibrio vulnificus interaction in the gills: Role of the RtxA13 toxin.</title>
        <authorList>
            <person name="Callol A."/>
            <person name="Pajuelo D."/>
            <person name="Ebbesson L."/>
            <person name="Teles M."/>
            <person name="MacKenzie S."/>
            <person name="Amaro C."/>
        </authorList>
    </citation>
    <scope>NUCLEOTIDE SEQUENCE</scope>
</reference>